<dbReference type="EMBL" id="AEUX02000005">
    <property type="protein sequence ID" value="EHI69938.1"/>
    <property type="molecule type" value="Genomic_DNA"/>
</dbReference>
<name>G5K299_9STRE</name>
<keyword evidence="1" id="KW-0812">Transmembrane</keyword>
<dbReference type="AlphaFoldDB" id="G5K299"/>
<organism evidence="2 3">
    <name type="scientific">Streptococcus ictaluri 707-05</name>
    <dbReference type="NCBI Taxonomy" id="764299"/>
    <lineage>
        <taxon>Bacteria</taxon>
        <taxon>Bacillati</taxon>
        <taxon>Bacillota</taxon>
        <taxon>Bacilli</taxon>
        <taxon>Lactobacillales</taxon>
        <taxon>Streptococcaceae</taxon>
        <taxon>Streptococcus</taxon>
    </lineage>
</organism>
<gene>
    <name evidence="2" type="ORF">STRIC_2508</name>
</gene>
<evidence type="ECO:0000256" key="1">
    <source>
        <dbReference type="SAM" id="Phobius"/>
    </source>
</evidence>
<protein>
    <submittedName>
        <fullName evidence="2">Uncharacterized protein</fullName>
    </submittedName>
</protein>
<reference evidence="2 3" key="1">
    <citation type="journal article" date="2014" name="Int. J. Syst. Evol. Microbiol.">
        <title>Phylogenomics and the dynamic genome evolution of the genus Streptococcus.</title>
        <authorList>
            <consortium name="The Broad Institute Genome Sequencing Platform"/>
            <person name="Richards V.P."/>
            <person name="Palmer S.R."/>
            <person name="Pavinski Bitar P.D."/>
            <person name="Qin X."/>
            <person name="Weinstock G.M."/>
            <person name="Highlander S.K."/>
            <person name="Town C.D."/>
            <person name="Burne R.A."/>
            <person name="Stanhope M.J."/>
        </authorList>
    </citation>
    <scope>NUCLEOTIDE SEQUENCE [LARGE SCALE GENOMIC DNA]</scope>
    <source>
        <strain evidence="2 3">707-05</strain>
    </source>
</reference>
<keyword evidence="1" id="KW-1133">Transmembrane helix</keyword>
<accession>G5K299</accession>
<evidence type="ECO:0000313" key="3">
    <source>
        <dbReference type="Proteomes" id="UP000003330"/>
    </source>
</evidence>
<sequence length="169" mass="19997">MELFNAIIGVIALIIAVIALVHSIYYNMVKIKLSDCYISRVDKGYDWMYDFSISNLSNVSVIIKKIELYNKDGKLISDNGFNPFQKYEADMQNEADDYYGLSMPNYYMPLDYQWESSPFKSDTEVYPSSRENFSYYLDEKPVKIKITTDKRIHKFRKYQLFFPHFDNNS</sequence>
<proteinExistence type="predicted"/>
<evidence type="ECO:0000313" key="2">
    <source>
        <dbReference type="EMBL" id="EHI69938.1"/>
    </source>
</evidence>
<comment type="caution">
    <text evidence="2">The sequence shown here is derived from an EMBL/GenBank/DDBJ whole genome shotgun (WGS) entry which is preliminary data.</text>
</comment>
<feature type="transmembrane region" description="Helical" evidence="1">
    <location>
        <begin position="6"/>
        <end position="25"/>
    </location>
</feature>
<dbReference type="Proteomes" id="UP000003330">
    <property type="component" value="Unassembled WGS sequence"/>
</dbReference>
<keyword evidence="1" id="KW-0472">Membrane</keyword>
<dbReference type="STRING" id="764299.STRIC_2508"/>
<keyword evidence="3" id="KW-1185">Reference proteome</keyword>